<protein>
    <submittedName>
        <fullName evidence="2">Uncharacterized protein</fullName>
    </submittedName>
</protein>
<gene>
    <name evidence="2" type="ORF">B0T23DRAFT_383180</name>
</gene>
<organism evidence="2 3">
    <name type="scientific">Neurospora hispaniola</name>
    <dbReference type="NCBI Taxonomy" id="588809"/>
    <lineage>
        <taxon>Eukaryota</taxon>
        <taxon>Fungi</taxon>
        <taxon>Dikarya</taxon>
        <taxon>Ascomycota</taxon>
        <taxon>Pezizomycotina</taxon>
        <taxon>Sordariomycetes</taxon>
        <taxon>Sordariomycetidae</taxon>
        <taxon>Sordariales</taxon>
        <taxon>Sordariaceae</taxon>
        <taxon>Neurospora</taxon>
    </lineage>
</organism>
<dbReference type="GeneID" id="87875010"/>
<keyword evidence="3" id="KW-1185">Reference proteome</keyword>
<name>A0AAJ0I6E2_9PEZI</name>
<evidence type="ECO:0000313" key="2">
    <source>
        <dbReference type="EMBL" id="KAK3491105.1"/>
    </source>
</evidence>
<reference evidence="2 3" key="1">
    <citation type="journal article" date="2023" name="Mol. Phylogenet. Evol.">
        <title>Genome-scale phylogeny and comparative genomics of the fungal order Sordariales.</title>
        <authorList>
            <person name="Hensen N."/>
            <person name="Bonometti L."/>
            <person name="Westerberg I."/>
            <person name="Brannstrom I.O."/>
            <person name="Guillou S."/>
            <person name="Cros-Aarteil S."/>
            <person name="Calhoun S."/>
            <person name="Haridas S."/>
            <person name="Kuo A."/>
            <person name="Mondo S."/>
            <person name="Pangilinan J."/>
            <person name="Riley R."/>
            <person name="LaButti K."/>
            <person name="Andreopoulos B."/>
            <person name="Lipzen A."/>
            <person name="Chen C."/>
            <person name="Yan M."/>
            <person name="Daum C."/>
            <person name="Ng V."/>
            <person name="Clum A."/>
            <person name="Steindorff A."/>
            <person name="Ohm R.A."/>
            <person name="Martin F."/>
            <person name="Silar P."/>
            <person name="Natvig D.O."/>
            <person name="Lalanne C."/>
            <person name="Gautier V."/>
            <person name="Ament-Velasquez S.L."/>
            <person name="Kruys A."/>
            <person name="Hutchinson M.I."/>
            <person name="Powell A.J."/>
            <person name="Barry K."/>
            <person name="Miller A.N."/>
            <person name="Grigoriev I.V."/>
            <person name="Debuchy R."/>
            <person name="Gladieux P."/>
            <person name="Hiltunen Thoren M."/>
            <person name="Johannesson H."/>
        </authorList>
    </citation>
    <scope>NUCLEOTIDE SEQUENCE [LARGE SCALE GENOMIC DNA]</scope>
    <source>
        <strain evidence="2 3">FGSC 10403</strain>
    </source>
</reference>
<dbReference type="RefSeq" id="XP_062692288.1">
    <property type="nucleotide sequence ID" value="XM_062837388.1"/>
</dbReference>
<comment type="caution">
    <text evidence="2">The sequence shown here is derived from an EMBL/GenBank/DDBJ whole genome shotgun (WGS) entry which is preliminary data.</text>
</comment>
<sequence length="229" mass="26701">MPSRQELAAPSSTPAPAPAPSKKKKPKKITGPPPRSRPFKRPYHVSKDRPMSWYRSDANRLSLWSPLCEAFPILDKLPKLQQRPYRDDKPIAVNGFDATKKHFYAAQAKWERAVEIMEEEGRRMVYYGRTMREEAQACHKWVGQVGKLTWEGHHGRMKNYDAFQEALDKVCKMNKKAVETVNEVQEPTKKWPVEFICQRRAWEEEEEDPTDDDEEDEIEAVASLLFPRF</sequence>
<dbReference type="EMBL" id="JAULSX010000005">
    <property type="protein sequence ID" value="KAK3491105.1"/>
    <property type="molecule type" value="Genomic_DNA"/>
</dbReference>
<evidence type="ECO:0000313" key="3">
    <source>
        <dbReference type="Proteomes" id="UP001285908"/>
    </source>
</evidence>
<feature type="region of interest" description="Disordered" evidence="1">
    <location>
        <begin position="1"/>
        <end position="45"/>
    </location>
</feature>
<proteinExistence type="predicted"/>
<accession>A0AAJ0I6E2</accession>
<dbReference type="Proteomes" id="UP001285908">
    <property type="component" value="Unassembled WGS sequence"/>
</dbReference>
<dbReference type="AlphaFoldDB" id="A0AAJ0I6E2"/>
<evidence type="ECO:0000256" key="1">
    <source>
        <dbReference type="SAM" id="MobiDB-lite"/>
    </source>
</evidence>